<dbReference type="EMBL" id="KK365130">
    <property type="protein sequence ID" value="KCZ82422.1"/>
    <property type="molecule type" value="Genomic_DNA"/>
</dbReference>
<dbReference type="VEuPathDB" id="MicrosporidiaDB:H312_00080"/>
<name>A0A059F5N2_9MICR</name>
<proteinExistence type="predicted"/>
<organism evidence="2 3">
    <name type="scientific">Anncaliia algerae PRA339</name>
    <dbReference type="NCBI Taxonomy" id="1288291"/>
    <lineage>
        <taxon>Eukaryota</taxon>
        <taxon>Fungi</taxon>
        <taxon>Fungi incertae sedis</taxon>
        <taxon>Microsporidia</taxon>
        <taxon>Tubulinosematoidea</taxon>
        <taxon>Tubulinosematidae</taxon>
        <taxon>Anncaliia</taxon>
    </lineage>
</organism>
<evidence type="ECO:0000313" key="3">
    <source>
        <dbReference type="Proteomes" id="UP000030655"/>
    </source>
</evidence>
<evidence type="ECO:0000313" key="2">
    <source>
        <dbReference type="EMBL" id="KCZ82422.1"/>
    </source>
</evidence>
<reference evidence="2 3" key="2">
    <citation type="submission" date="2014-03" db="EMBL/GenBank/DDBJ databases">
        <title>The Genome Sequence of Anncaliia algerae insect isolate PRA339.</title>
        <authorList>
            <consortium name="The Broad Institute Genome Sequencing Platform"/>
            <consortium name="The Broad Institute Genome Sequencing Center for Infectious Disease"/>
            <person name="Cuomo C."/>
            <person name="Becnel J."/>
            <person name="Sanscrainte N."/>
            <person name="Walker B."/>
            <person name="Young S.K."/>
            <person name="Zeng Q."/>
            <person name="Gargeya S."/>
            <person name="Fitzgerald M."/>
            <person name="Haas B."/>
            <person name="Abouelleil A."/>
            <person name="Alvarado L."/>
            <person name="Arachchi H.M."/>
            <person name="Berlin A.M."/>
            <person name="Chapman S.B."/>
            <person name="Dewar J."/>
            <person name="Goldberg J."/>
            <person name="Griggs A."/>
            <person name="Gujja S."/>
            <person name="Hansen M."/>
            <person name="Howarth C."/>
            <person name="Imamovic A."/>
            <person name="Larimer J."/>
            <person name="McCowan C."/>
            <person name="Murphy C."/>
            <person name="Neiman D."/>
            <person name="Pearson M."/>
            <person name="Priest M."/>
            <person name="Roberts A."/>
            <person name="Saif S."/>
            <person name="Shea T."/>
            <person name="Sisk P."/>
            <person name="Sykes S."/>
            <person name="Wortman J."/>
            <person name="Nusbaum C."/>
            <person name="Birren B."/>
        </authorList>
    </citation>
    <scope>NUCLEOTIDE SEQUENCE [LARGE SCALE GENOMIC DNA]</scope>
    <source>
        <strain evidence="2 3">PRA339</strain>
    </source>
</reference>
<keyword evidence="1" id="KW-0472">Membrane</keyword>
<keyword evidence="1" id="KW-1133">Transmembrane helix</keyword>
<keyword evidence="3" id="KW-1185">Reference proteome</keyword>
<dbReference type="HOGENOM" id="CLU_061827_0_0_1"/>
<accession>A0A059F5N2</accession>
<feature type="transmembrane region" description="Helical" evidence="1">
    <location>
        <begin position="7"/>
        <end position="25"/>
    </location>
</feature>
<reference evidence="3" key="1">
    <citation type="submission" date="2013-02" db="EMBL/GenBank/DDBJ databases">
        <authorList>
            <consortium name="The Broad Institute Genome Sequencing Platform"/>
            <person name="Cuomo C."/>
            <person name="Becnel J."/>
            <person name="Sanscrainte N."/>
            <person name="Walker B."/>
            <person name="Young S.K."/>
            <person name="Zeng Q."/>
            <person name="Gargeya S."/>
            <person name="Fitzgerald M."/>
            <person name="Haas B."/>
            <person name="Abouelleil A."/>
            <person name="Alvarado L."/>
            <person name="Arachchi H.M."/>
            <person name="Berlin A.M."/>
            <person name="Chapman S.B."/>
            <person name="Dewar J."/>
            <person name="Goldberg J."/>
            <person name="Griggs A."/>
            <person name="Gujja S."/>
            <person name="Hansen M."/>
            <person name="Howarth C."/>
            <person name="Imamovic A."/>
            <person name="Larimer J."/>
            <person name="McCowan C."/>
            <person name="Murphy C."/>
            <person name="Neiman D."/>
            <person name="Pearson M."/>
            <person name="Priest M."/>
            <person name="Roberts A."/>
            <person name="Saif S."/>
            <person name="Shea T."/>
            <person name="Sisk P."/>
            <person name="Sykes S."/>
            <person name="Wortman J."/>
            <person name="Nusbaum C."/>
            <person name="Birren B."/>
        </authorList>
    </citation>
    <scope>NUCLEOTIDE SEQUENCE [LARGE SCALE GENOMIC DNA]</scope>
    <source>
        <strain evidence="3">PRA339</strain>
    </source>
</reference>
<keyword evidence="1" id="KW-0812">Transmembrane</keyword>
<protein>
    <submittedName>
        <fullName evidence="2">Uncharacterized protein</fullName>
    </submittedName>
</protein>
<gene>
    <name evidence="2" type="ORF">H312_00080</name>
</gene>
<dbReference type="OrthoDB" id="10356198at2759"/>
<sequence>MKIKKEIIYIVILIFTVCLMVLLIYKNRKGNDSHKGSPGRGELNDFPNQDTKVAQKVKEDASNVNIDPLRPNEEYIMKKKKSIDIQGIKLKEVLDKFEEQEELNFKKWLDSEKNKKRESKFEFPSIGIDDKLTKRIKALRMDFEKQRKHEAMKRYTGSKDLQSNNVVNHDLHSNGNESLTVSKPIKNSESSHVQLYVFSDEENIAEIYEAIDFWTEYLNDGVCEYGLGLYFKSLKDYLEEINRENSEIVKNYLNRKIDIKKNIILECIRNSIKKIHSINKKVLPLDNLENYAKEGFNKISQEIIILMEAIFEKNTSFLFEKYYKMNYSYAESLFNIIFDVKIYEENKVIEIIPNDKLDSLKELFMLIATKEYIKRFDFK</sequence>
<dbReference type="Proteomes" id="UP000030655">
    <property type="component" value="Unassembled WGS sequence"/>
</dbReference>
<evidence type="ECO:0000256" key="1">
    <source>
        <dbReference type="SAM" id="Phobius"/>
    </source>
</evidence>
<dbReference type="AlphaFoldDB" id="A0A059F5N2"/>